<dbReference type="Gene3D" id="3.10.100.10">
    <property type="entry name" value="Mannose-Binding Protein A, subunit A"/>
    <property type="match status" value="1"/>
</dbReference>
<sequence length="2042" mass="228673">MGSRGQTLPWTLFPVLLLAMTYSSHCSLVKVNKGLKVKRGQSTYLQEGDLQFHIPRQKDACKVEVVLNEPITQRVGKLLPQVFDCHYLADEVKYVHNGCPLLKEDTVKLRLYRFTETETHMEVFSLHVDIMEPECSIIKLGPKSLEVPEFYGLSDVVDGNVVSFHYERRSSLECSIHLSGHDTHLPAHGQLVTGEPERAMKRGDEPESFIHLRQQLGKLWKCMDCLKGLKLPKFTKISCDDFLMMGLRYQHIDPPSPDVDYIAIRLDLKDTRSGSIYQSEQAWIPVRIAGAMPNQPPKPSFMSMFILEVDQFILTPLSTATLDAEDEETLKQLLVFNITKPPADGFITHLSDHTRPVFSFTWLDLNDMLIGYQPPNSSHSQRRTYQVEFEVHDFFFEKSQSMAVHVSVRNADTNAPRVSWNMGLSLLEGQSRPIMWEQLQLVDNDNLNAVRIITVDGLQHGRLTVRGGKGFMFTVNDIKAGVVRYHHDDSDSTKDFIIFRITDGHHQTRHKFPIKILPKDDSPPFLITNMLLEVSEGQMALLRGSVLQAADMDSSDDYILFNITRPPQAGEVMKIPGPGLTGYPVRHFLQKDLSQSMVYYRHLGNEVFDDSFEVVLSDFHDPPNLSETQVLMVHIEPVPDQPPKEVPGSTRCLVIKETEVLHITRQHLHFVDQESPDSELTYTVTTPPFFNGPHSSPDAGRLFLVDSIPKFAKDSNAPVLRLFTQVIPLHAVNFMKVAFMPPIMDIGPYPQYIQMILSVTNHLGKTVPGICFNITVVPVDNQPPQVITSPLTIDEGGECLLGPEHLLLSDVDSMEQVIRVELQRDPRHGALQLGGLPLKPGHVFTVQDLKSLKVRYSHDGSETVEDNIEFTATDGTNSVSFVLQVKVKPVNDEVPVLVPGLKPVLSCEEGQEIVITAEFIYATDADSDNSTLTFLIARQPYHGVVLRSGVIVDRFIQADITAGIIAYKHTGLEIGLTPRRDTITFVISDGDTEKSAACCDGGKSGRTRGTVQHSLPVYDLHITVFPVDSQPPSLTTGDIFTVDEAGTAPITASHLKASDVDTVLDELVISLISPPQFGYIENVLPSPGFEKSNTGISIASFSYSDIIDGHVNYVQSRHQRMEPTADQFMLCVSDGKHSSAHVPFYIIINPTNDEIPEFVARNITVREGDMKQLDSSVLHAMDLDVPKNILRFSVVKAPQHGSIVNHGSQKTADRRREAGARSPVVDFTMTDLTNGMDLMYMHDDSENTEDSFTIQLTDGRHHIHRQVTVKVVPVNDEEPRKSEPCVEPGEARLISSVTLFAQDSDTPSSEVMYILESVPTQGILQLKEGQDWVTLTSGRNCTQETVDMNLLRYVHTGVHGAKTQDFFVFHLLDGKNRSPPQHFHISVKDLEKGNIAIFVKPVNVSRGDRVVLTTDVLLATDHTDKPEELLYVITNPPPHGHIEYIKHPGLAISTFSQMDIAANLVAYVHDNSASTPKETFQFVVSNGKTSRNGSFEITVEMVDRVLPSLSSNKGLSVPQGSSMILGPDCLAMSDPDTPPSALTFIILQPPQYGRLLLGSATLTAGSNFTQKNIQELELTYKHDAGPSQIDRFAFTGSDSTGQGFLMDGRLHTAPVFFIIQIKPLDKSSPEVVKLLPLWKAELLGDGRYGIFLSSRELKAQDSDSREDELIFCIVRQPYFGYLENITTGRRIHLRFFQTELNKRTVVYIINPDRESLSDSLEFTVSDPLGNTGPSHILEFSWSSVELSQPEYSVCEEQGTISLDIIRRGNLAESSYITVKVKEVTATVGKDFLISPSSLIQFDPGVSKRSWHAEIIRDHLEEAEETFEVVLVSPEGTVISSIHTAQVTIRESGGKMEGRGKNKLCVFKILVNTLKADNTMPKPCVPELIGLLHFNLTTNQLFHCNGVSWKPWAPTDQMCPQGWTFHNGRCYTLSTEHKVTWSTANRACRERYKGTLVSVLSKVDMDWLWDFSGRQPFWIGNQGRGRWEWAGGEPVSYTNWRKTPPRSKIKRDKKCVLVWRRAKWQTRDCKTRRGHRFVCSVKT</sequence>
<dbReference type="Pfam" id="PF19309">
    <property type="entry name" value="Frem_N"/>
    <property type="match status" value="1"/>
</dbReference>
<keyword evidence="6" id="KW-0130">Cell adhesion</keyword>
<evidence type="ECO:0000256" key="2">
    <source>
        <dbReference type="ARBA" id="ARBA00022723"/>
    </source>
</evidence>
<evidence type="ECO:0000259" key="10">
    <source>
        <dbReference type="PROSITE" id="PS50041"/>
    </source>
</evidence>
<feature type="repeat" description="CSPG" evidence="8">
    <location>
        <begin position="782"/>
        <end position="873"/>
    </location>
</feature>
<dbReference type="PROSITE" id="PS50041">
    <property type="entry name" value="C_TYPE_LECTIN_2"/>
    <property type="match status" value="1"/>
</dbReference>
<dbReference type="Pfam" id="PF16184">
    <property type="entry name" value="Cadherin_3"/>
    <property type="match status" value="11"/>
</dbReference>
<feature type="repeat" description="CSPG" evidence="8">
    <location>
        <begin position="1506"/>
        <end position="1597"/>
    </location>
</feature>
<protein>
    <submittedName>
        <fullName evidence="11">Fras1 related extracellular matrix 1a</fullName>
    </submittedName>
</protein>
<evidence type="ECO:0000313" key="11">
    <source>
        <dbReference type="Ensembl" id="ENSSAUP00010011422.1"/>
    </source>
</evidence>
<dbReference type="InterPro" id="IPR051561">
    <property type="entry name" value="FRAS1_ECM"/>
</dbReference>
<feature type="repeat" description="CSPG" evidence="8">
    <location>
        <begin position="523"/>
        <end position="617"/>
    </location>
</feature>
<feature type="signal peptide" evidence="9">
    <location>
        <begin position="1"/>
        <end position="26"/>
    </location>
</feature>
<dbReference type="Gene3D" id="2.60.40.2030">
    <property type="match status" value="1"/>
</dbReference>
<feature type="repeat" description="CSPG" evidence="8">
    <location>
        <begin position="298"/>
        <end position="392"/>
    </location>
</feature>
<dbReference type="InterPro" id="IPR039005">
    <property type="entry name" value="CSPG_rpt"/>
</dbReference>
<reference evidence="11" key="3">
    <citation type="submission" date="2025-09" db="UniProtKB">
        <authorList>
            <consortium name="Ensembl"/>
        </authorList>
    </citation>
    <scope>IDENTIFICATION</scope>
</reference>
<dbReference type="Pfam" id="PF00059">
    <property type="entry name" value="Lectin_C"/>
    <property type="match status" value="1"/>
</dbReference>
<dbReference type="InterPro" id="IPR001304">
    <property type="entry name" value="C-type_lectin-like"/>
</dbReference>
<dbReference type="PANTHER" id="PTHR45739:SF7">
    <property type="entry name" value="FRAS1-RELATED EXTRACELLULAR MATRIX PROTEIN 1"/>
    <property type="match status" value="1"/>
</dbReference>
<feature type="repeat" description="CSPG" evidence="8">
    <location>
        <begin position="1628"/>
        <end position="1725"/>
    </location>
</feature>
<evidence type="ECO:0000313" key="12">
    <source>
        <dbReference type="Proteomes" id="UP000472265"/>
    </source>
</evidence>
<dbReference type="PROSITE" id="PS51854">
    <property type="entry name" value="CSPG"/>
    <property type="match status" value="11"/>
</dbReference>
<dbReference type="GO" id="GO:0009653">
    <property type="term" value="P:anatomical structure morphogenesis"/>
    <property type="evidence" value="ECO:0007669"/>
    <property type="project" value="TreeGrafter"/>
</dbReference>
<feature type="domain" description="C-type lectin" evidence="10">
    <location>
        <begin position="1925"/>
        <end position="2032"/>
    </location>
</feature>
<feature type="repeat" description="CSPG" evidence="8">
    <location>
        <begin position="894"/>
        <end position="988"/>
    </location>
</feature>
<dbReference type="GO" id="GO:0046872">
    <property type="term" value="F:metal ion binding"/>
    <property type="evidence" value="ECO:0007669"/>
    <property type="project" value="UniProtKB-KW"/>
</dbReference>
<dbReference type="Proteomes" id="UP000472265">
    <property type="component" value="Chromosome 10"/>
</dbReference>
<keyword evidence="12" id="KW-1185">Reference proteome</keyword>
<dbReference type="InterPro" id="IPR045658">
    <property type="entry name" value="FRAS1-rel_N"/>
</dbReference>
<dbReference type="InterPro" id="IPR003644">
    <property type="entry name" value="Calx_beta"/>
</dbReference>
<dbReference type="GO" id="GO:0007155">
    <property type="term" value="P:cell adhesion"/>
    <property type="evidence" value="ECO:0007669"/>
    <property type="project" value="UniProtKB-KW"/>
</dbReference>
<dbReference type="InterPro" id="IPR016186">
    <property type="entry name" value="C-type_lectin-like/link_sf"/>
</dbReference>
<evidence type="ECO:0000256" key="9">
    <source>
        <dbReference type="SAM" id="SignalP"/>
    </source>
</evidence>
<dbReference type="GO" id="GO:0007154">
    <property type="term" value="P:cell communication"/>
    <property type="evidence" value="ECO:0007669"/>
    <property type="project" value="InterPro"/>
</dbReference>
<evidence type="ECO:0000256" key="4">
    <source>
        <dbReference type="ARBA" id="ARBA00022737"/>
    </source>
</evidence>
<dbReference type="SUPFAM" id="SSF141072">
    <property type="entry name" value="CalX-like"/>
    <property type="match status" value="1"/>
</dbReference>
<accession>A0A671UCH0</accession>
<feature type="repeat" description="CSPG" evidence="8">
    <location>
        <begin position="1275"/>
        <end position="1372"/>
    </location>
</feature>
<dbReference type="SMART" id="SM00034">
    <property type="entry name" value="CLECT"/>
    <property type="match status" value="1"/>
</dbReference>
<feature type="chain" id="PRO_5025608450" evidence="9">
    <location>
        <begin position="27"/>
        <end position="2042"/>
    </location>
</feature>
<organism evidence="11 12">
    <name type="scientific">Sparus aurata</name>
    <name type="common">Gilthead sea bream</name>
    <dbReference type="NCBI Taxonomy" id="8175"/>
    <lineage>
        <taxon>Eukaryota</taxon>
        <taxon>Metazoa</taxon>
        <taxon>Chordata</taxon>
        <taxon>Craniata</taxon>
        <taxon>Vertebrata</taxon>
        <taxon>Euteleostomi</taxon>
        <taxon>Actinopterygii</taxon>
        <taxon>Neopterygii</taxon>
        <taxon>Teleostei</taxon>
        <taxon>Neoteleostei</taxon>
        <taxon>Acanthomorphata</taxon>
        <taxon>Eupercaria</taxon>
        <taxon>Spariformes</taxon>
        <taxon>Sparidae</taxon>
        <taxon>Sparus</taxon>
    </lineage>
</organism>
<evidence type="ECO:0000256" key="5">
    <source>
        <dbReference type="ARBA" id="ARBA00022837"/>
    </source>
</evidence>
<dbReference type="GeneTree" id="ENSGT00940000156990"/>
<feature type="repeat" description="CSPG" evidence="8">
    <location>
        <begin position="1031"/>
        <end position="1133"/>
    </location>
</feature>
<evidence type="ECO:0000256" key="1">
    <source>
        <dbReference type="ARBA" id="ARBA00005529"/>
    </source>
</evidence>
<reference evidence="11" key="2">
    <citation type="submission" date="2025-08" db="UniProtKB">
        <authorList>
            <consortium name="Ensembl"/>
        </authorList>
    </citation>
    <scope>IDENTIFICATION</scope>
</reference>
<dbReference type="Pfam" id="PF03160">
    <property type="entry name" value="Calx-beta"/>
    <property type="match status" value="1"/>
</dbReference>
<evidence type="ECO:0000256" key="8">
    <source>
        <dbReference type="PROSITE-ProRule" id="PRU01201"/>
    </source>
</evidence>
<evidence type="ECO:0000256" key="7">
    <source>
        <dbReference type="ARBA" id="ARBA00023180"/>
    </source>
</evidence>
<dbReference type="SUPFAM" id="SSF56436">
    <property type="entry name" value="C-type lectin-like"/>
    <property type="match status" value="1"/>
</dbReference>
<dbReference type="PANTHER" id="PTHR45739">
    <property type="entry name" value="MATRIX PROTEIN, PUTATIVE-RELATED"/>
    <property type="match status" value="1"/>
</dbReference>
<keyword evidence="2" id="KW-0479">Metal-binding</keyword>
<name>A0A671UCH0_SPAAU</name>
<gene>
    <name evidence="11" type="primary">FREM1</name>
    <name evidence="11" type="synonym">frem1a</name>
</gene>
<evidence type="ECO:0000256" key="6">
    <source>
        <dbReference type="ARBA" id="ARBA00022889"/>
    </source>
</evidence>
<keyword evidence="4" id="KW-0677">Repeat</keyword>
<dbReference type="InterPro" id="IPR016187">
    <property type="entry name" value="CTDL_fold"/>
</dbReference>
<keyword evidence="3 9" id="KW-0732">Signal</keyword>
<comment type="similarity">
    <text evidence="1">Belongs to the FRAS1 family.</text>
</comment>
<dbReference type="Ensembl" id="ENSSAUT00010012152.1">
    <property type="protein sequence ID" value="ENSSAUP00010011422.1"/>
    <property type="gene ID" value="ENSSAUG00010005493.1"/>
</dbReference>
<dbReference type="InterPro" id="IPR038081">
    <property type="entry name" value="CalX-like_sf"/>
</dbReference>
<dbReference type="CDD" id="cd00037">
    <property type="entry name" value="CLECT"/>
    <property type="match status" value="1"/>
</dbReference>
<keyword evidence="5" id="KW-0106">Calcium</keyword>
<feature type="repeat" description="CSPG" evidence="8">
    <location>
        <begin position="1393"/>
        <end position="1485"/>
    </location>
</feature>
<dbReference type="SMART" id="SM00237">
    <property type="entry name" value="Calx_beta"/>
    <property type="match status" value="1"/>
</dbReference>
<dbReference type="GO" id="GO:0016020">
    <property type="term" value="C:membrane"/>
    <property type="evidence" value="ECO:0007669"/>
    <property type="project" value="InterPro"/>
</dbReference>
<evidence type="ECO:0000256" key="3">
    <source>
        <dbReference type="ARBA" id="ARBA00022729"/>
    </source>
</evidence>
<feature type="repeat" description="CSPG" evidence="8">
    <location>
        <begin position="1154"/>
        <end position="1257"/>
    </location>
</feature>
<feature type="repeat" description="CSPG" evidence="8">
    <location>
        <begin position="415"/>
        <end position="502"/>
    </location>
</feature>
<keyword evidence="7" id="KW-0325">Glycoprotein</keyword>
<reference evidence="11" key="1">
    <citation type="submission" date="2021-04" db="EMBL/GenBank/DDBJ databases">
        <authorList>
            <consortium name="Wellcome Sanger Institute Data Sharing"/>
        </authorList>
    </citation>
    <scope>NUCLEOTIDE SEQUENCE [LARGE SCALE GENOMIC DNA]</scope>
</reference>
<proteinExistence type="inferred from homology"/>